<evidence type="ECO:0008006" key="3">
    <source>
        <dbReference type="Google" id="ProtNLM"/>
    </source>
</evidence>
<dbReference type="Proteomes" id="UP000327294">
    <property type="component" value="Chromosome"/>
</dbReference>
<dbReference type="EMBL" id="CP045096">
    <property type="protein sequence ID" value="QFQ97460.1"/>
    <property type="molecule type" value="Genomic_DNA"/>
</dbReference>
<keyword evidence="2" id="KW-1185">Reference proteome</keyword>
<evidence type="ECO:0000313" key="2">
    <source>
        <dbReference type="Proteomes" id="UP000327294"/>
    </source>
</evidence>
<organism evidence="1 2">
    <name type="scientific">Streptomyces phaeolivaceus</name>
    <dbReference type="NCBI Taxonomy" id="2653200"/>
    <lineage>
        <taxon>Bacteria</taxon>
        <taxon>Bacillati</taxon>
        <taxon>Actinomycetota</taxon>
        <taxon>Actinomycetes</taxon>
        <taxon>Kitasatosporales</taxon>
        <taxon>Streptomycetaceae</taxon>
        <taxon>Streptomyces</taxon>
    </lineage>
</organism>
<name>A0A5P8K389_9ACTN</name>
<sequence>MPAVKYNARDVRFQIEDFNNPGTWTEFRTAKNGSGEGGINTFTKGHAYEAADTTTFGSDGRAETQNMQEGKTLGLQGFRMKDPITGALDPAMALAEAQAGRLGVDSLVGFRFAAPGDTVWTVWPDATFQLGEEGGGNNDKVTWACTVTRSGAETTAAI</sequence>
<dbReference type="KEGG" id="sphv:F9278_15955"/>
<reference evidence="1 2" key="1">
    <citation type="submission" date="2019-10" db="EMBL/GenBank/DDBJ databases">
        <title>Streptomyces sp. strain GY16 isolated from leaves of Broussonetia papyrifera.</title>
        <authorList>
            <person name="Mo P."/>
        </authorList>
    </citation>
    <scope>NUCLEOTIDE SEQUENCE [LARGE SCALE GENOMIC DNA]</scope>
    <source>
        <strain evidence="1 2">GY16</strain>
    </source>
</reference>
<evidence type="ECO:0000313" key="1">
    <source>
        <dbReference type="EMBL" id="QFQ97460.1"/>
    </source>
</evidence>
<dbReference type="NCBIfam" id="NF047353">
    <property type="entry name" value="tube_lmo2291"/>
    <property type="match status" value="1"/>
</dbReference>
<dbReference type="RefSeq" id="WP_152168936.1">
    <property type="nucleotide sequence ID" value="NZ_CP045096.1"/>
</dbReference>
<accession>A0A5P8K389</accession>
<protein>
    <recommendedName>
        <fullName evidence="3">Phage tail protein</fullName>
    </recommendedName>
</protein>
<proteinExistence type="predicted"/>
<gene>
    <name evidence="1" type="ORF">F9278_15955</name>
</gene>
<dbReference type="AlphaFoldDB" id="A0A5P8K389"/>